<keyword evidence="7" id="KW-1185">Reference proteome</keyword>
<dbReference type="AlphaFoldDB" id="A0A0M2UVT8"/>
<evidence type="ECO:0000259" key="5">
    <source>
        <dbReference type="Pfam" id="PF00535"/>
    </source>
</evidence>
<gene>
    <name evidence="6" type="ORF">BROFUL_02695</name>
</gene>
<dbReference type="EMBL" id="LAQJ01000248">
    <property type="protein sequence ID" value="KKO18609.1"/>
    <property type="molecule type" value="Genomic_DNA"/>
</dbReference>
<dbReference type="PANTHER" id="PTHR43179:SF12">
    <property type="entry name" value="GALACTOFURANOSYLTRANSFERASE GLFT2"/>
    <property type="match status" value="1"/>
</dbReference>
<keyword evidence="4" id="KW-0812">Transmembrane</keyword>
<evidence type="ECO:0000256" key="2">
    <source>
        <dbReference type="ARBA" id="ARBA00022676"/>
    </source>
</evidence>
<keyword evidence="2" id="KW-0328">Glycosyltransferase</keyword>
<dbReference type="PATRIC" id="fig|380242.3.peg.3333"/>
<evidence type="ECO:0000313" key="6">
    <source>
        <dbReference type="EMBL" id="KKO18609.1"/>
    </source>
</evidence>
<proteinExistence type="inferred from homology"/>
<comment type="caution">
    <text evidence="6">The sequence shown here is derived from an EMBL/GenBank/DDBJ whole genome shotgun (WGS) entry which is preliminary data.</text>
</comment>
<organism evidence="6 7">
    <name type="scientific">Candidatus Brocadia fulgida</name>
    <dbReference type="NCBI Taxonomy" id="380242"/>
    <lineage>
        <taxon>Bacteria</taxon>
        <taxon>Pseudomonadati</taxon>
        <taxon>Planctomycetota</taxon>
        <taxon>Candidatus Brocadiia</taxon>
        <taxon>Candidatus Brocadiales</taxon>
        <taxon>Candidatus Brocadiaceae</taxon>
        <taxon>Candidatus Brocadia</taxon>
    </lineage>
</organism>
<protein>
    <submittedName>
        <fullName evidence="6">Glycosyltransferase</fullName>
    </submittedName>
</protein>
<feature type="domain" description="Glycosyltransferase 2-like" evidence="5">
    <location>
        <begin position="13"/>
        <end position="137"/>
    </location>
</feature>
<dbReference type="PANTHER" id="PTHR43179">
    <property type="entry name" value="RHAMNOSYLTRANSFERASE WBBL"/>
    <property type="match status" value="1"/>
</dbReference>
<dbReference type="Proteomes" id="UP000034954">
    <property type="component" value="Unassembled WGS sequence"/>
</dbReference>
<dbReference type="InterPro" id="IPR029044">
    <property type="entry name" value="Nucleotide-diphossugar_trans"/>
</dbReference>
<name>A0A0M2UVT8_9BACT</name>
<accession>A0A0M2UVT8</accession>
<comment type="similarity">
    <text evidence="1">Belongs to the glycosyltransferase 2 family.</text>
</comment>
<evidence type="ECO:0000256" key="4">
    <source>
        <dbReference type="SAM" id="Phobius"/>
    </source>
</evidence>
<evidence type="ECO:0000256" key="1">
    <source>
        <dbReference type="ARBA" id="ARBA00006739"/>
    </source>
</evidence>
<sequence length="316" mass="36231">MKREENKQTKIAIVIPVYNRKAHTLNCLRQLQMIDKTGMDITIVVVDDGSSDGTSELVATEYPEVVILRGDGNLWWSGATNMGVKYALDQKSDYVLALNDDVEFQGDFLVQLLKTAKSYDNTIVCGIVCDTDRKDKIMSAGLRAKGFLNYIYTGHLSGADVSALPENEFASDITAGRAVLIPTEVFREVGLFDAQKFPHHMGDMDFILRAKKKGFKVLVNPRSFVYTKIGDNYFPIQIIEKSVWQNIKGFFHVKSTVNFRTRWNFYLRHTPYFLGWISFLYFCLRMSIVIIYKILMPKQMLVRVMKKRSLKVQSMK</sequence>
<evidence type="ECO:0000313" key="7">
    <source>
        <dbReference type="Proteomes" id="UP000034954"/>
    </source>
</evidence>
<dbReference type="Pfam" id="PF00535">
    <property type="entry name" value="Glycos_transf_2"/>
    <property type="match status" value="1"/>
</dbReference>
<feature type="transmembrane region" description="Helical" evidence="4">
    <location>
        <begin position="273"/>
        <end position="295"/>
    </location>
</feature>
<reference evidence="6 7" key="1">
    <citation type="journal article" date="2013" name="BMC Microbiol.">
        <title>Identification of the type II cytochrome c maturation pathway in anammox bacteria by comparative genomics.</title>
        <authorList>
            <person name="Ferousi C."/>
            <person name="Speth D.R."/>
            <person name="Reimann J."/>
            <person name="Op den Camp H.J."/>
            <person name="Allen J.W."/>
            <person name="Keltjens J.T."/>
            <person name="Jetten M.S."/>
        </authorList>
    </citation>
    <scope>NUCLEOTIDE SEQUENCE [LARGE SCALE GENOMIC DNA]</scope>
    <source>
        <strain evidence="6">RU1</strain>
    </source>
</reference>
<keyword evidence="3" id="KW-0808">Transferase</keyword>
<dbReference type="SUPFAM" id="SSF53448">
    <property type="entry name" value="Nucleotide-diphospho-sugar transferases"/>
    <property type="match status" value="1"/>
</dbReference>
<keyword evidence="4" id="KW-1133">Transmembrane helix</keyword>
<dbReference type="GO" id="GO:0016757">
    <property type="term" value="F:glycosyltransferase activity"/>
    <property type="evidence" value="ECO:0007669"/>
    <property type="project" value="UniProtKB-KW"/>
</dbReference>
<dbReference type="Gene3D" id="3.90.550.10">
    <property type="entry name" value="Spore Coat Polysaccharide Biosynthesis Protein SpsA, Chain A"/>
    <property type="match status" value="1"/>
</dbReference>
<evidence type="ECO:0000256" key="3">
    <source>
        <dbReference type="ARBA" id="ARBA00022679"/>
    </source>
</evidence>
<dbReference type="InterPro" id="IPR001173">
    <property type="entry name" value="Glyco_trans_2-like"/>
</dbReference>
<keyword evidence="4" id="KW-0472">Membrane</keyword>